<dbReference type="InterPro" id="IPR036412">
    <property type="entry name" value="HAD-like_sf"/>
</dbReference>
<dbReference type="Pfam" id="PF00122">
    <property type="entry name" value="E1-E2_ATPase"/>
    <property type="match status" value="1"/>
</dbReference>
<feature type="transmembrane region" description="Helical" evidence="11">
    <location>
        <begin position="367"/>
        <end position="396"/>
    </location>
</feature>
<dbReference type="SUPFAM" id="SSF81653">
    <property type="entry name" value="Calcium ATPase, transduction domain A"/>
    <property type="match status" value="1"/>
</dbReference>
<dbReference type="Pfam" id="PF00403">
    <property type="entry name" value="HMA"/>
    <property type="match status" value="1"/>
</dbReference>
<dbReference type="SFLD" id="SFLDS00003">
    <property type="entry name" value="Haloacid_Dehalogenase"/>
    <property type="match status" value="1"/>
</dbReference>
<keyword evidence="7 11" id="KW-0067">ATP-binding</keyword>
<dbReference type="InterPro" id="IPR006121">
    <property type="entry name" value="HMA_dom"/>
</dbReference>
<evidence type="ECO:0000256" key="8">
    <source>
        <dbReference type="ARBA" id="ARBA00022967"/>
    </source>
</evidence>
<dbReference type="SUPFAM" id="SSF56784">
    <property type="entry name" value="HAD-like"/>
    <property type="match status" value="1"/>
</dbReference>
<dbReference type="NCBIfam" id="TIGR01494">
    <property type="entry name" value="ATPase_P-type"/>
    <property type="match status" value="1"/>
</dbReference>
<dbReference type="Gene3D" id="3.40.1110.10">
    <property type="entry name" value="Calcium-transporting ATPase, cytoplasmic domain N"/>
    <property type="match status" value="1"/>
</dbReference>
<dbReference type="SFLD" id="SFLDF00027">
    <property type="entry name" value="p-type_atpase"/>
    <property type="match status" value="1"/>
</dbReference>
<dbReference type="GO" id="GO:0043682">
    <property type="term" value="F:P-type divalent copper transporter activity"/>
    <property type="evidence" value="ECO:0007669"/>
    <property type="project" value="TreeGrafter"/>
</dbReference>
<dbReference type="PROSITE" id="PS00154">
    <property type="entry name" value="ATPASE_E1_E2"/>
    <property type="match status" value="1"/>
</dbReference>
<dbReference type="InterPro" id="IPR018303">
    <property type="entry name" value="ATPase_P-typ_P_site"/>
</dbReference>
<organism evidence="13 14">
    <name type="scientific">Candidatus Woesebacteria bacterium RBG_13_46_13</name>
    <dbReference type="NCBI Taxonomy" id="1802479"/>
    <lineage>
        <taxon>Bacteria</taxon>
        <taxon>Candidatus Woeseibacteriota</taxon>
    </lineage>
</organism>
<gene>
    <name evidence="13" type="ORF">A2Y68_01380</name>
</gene>
<dbReference type="FunFam" id="2.70.150.10:FF:000020">
    <property type="entry name" value="Copper-exporting P-type ATPase A"/>
    <property type="match status" value="1"/>
</dbReference>
<dbReference type="GO" id="GO:0005886">
    <property type="term" value="C:plasma membrane"/>
    <property type="evidence" value="ECO:0007669"/>
    <property type="project" value="UniProtKB-SubCell"/>
</dbReference>
<feature type="transmembrane region" description="Helical" evidence="11">
    <location>
        <begin position="95"/>
        <end position="114"/>
    </location>
</feature>
<proteinExistence type="inferred from homology"/>
<dbReference type="GO" id="GO:0005524">
    <property type="term" value="F:ATP binding"/>
    <property type="evidence" value="ECO:0007669"/>
    <property type="project" value="UniProtKB-UniRule"/>
</dbReference>
<evidence type="ECO:0000256" key="4">
    <source>
        <dbReference type="ARBA" id="ARBA00022692"/>
    </source>
</evidence>
<dbReference type="SUPFAM" id="SSF55008">
    <property type="entry name" value="HMA, heavy metal-associated domain"/>
    <property type="match status" value="1"/>
</dbReference>
<dbReference type="FunFam" id="3.30.70.100:FF:000001">
    <property type="entry name" value="ATPase copper transporting beta"/>
    <property type="match status" value="1"/>
</dbReference>
<sequence>MTKTSFPIVGMHCASCAKLLEKHLTKTKGVLSASVNYGSEQAILEYDAKIAKPKDFAAEVAKAGYRAIITDTAQGTQKIKEAEKVKELKGLRAKFLVSVILSLFIMAGTFPGIFSFIPKIFFEVYTTFIFASVVQFWGGRDFYLAAWSGLKNKTASMDTLVALGTTAAYGFSIVNLFFPKIFPGGNLYFDTSAVIITLILLGRYLEAKAKARTSDAIKKLGMLQPKSARVVRGKEEIDIPIEEVKVGDLLRIRPGEKIPIDGIIVQGEASIDEAMVTGESLPVDKQIGSNVIGATLNINGTLLVKATSNAGDTVLAGIIKLVSEAQGSKAPIERLADSVSSYFVPVVLALAALTFLVWISFGTLDQAIVSMISVLIIACPCALGLATPTAIIVAIGKGASRGILIKDAASLEILNKTKTLIFDKTGTLTQGKPRVTRIIGAAEIIRVAASLEQGSEHSLAEAVLEYAKDKQTALSKVESFRSFSGMGVVGVVDGKKSVLGNRLLMEKENIDFGKFENRIRLLEETGKTVALLGVNGKAMGAIAISDTEKPEAKEVIGELDKRRIDVWMVTGDNPRTAKGIAGKIGIKNILAGVLPSQKAQKVREFTGGVAFVGDGINDAPALAAADVGISMGTGTDVAIETSGITLVNSNLGSVLSALDLSRATLAIIKQNLFWAFGYNVLLIPVAMGVLYPFFGLLLNPMFASAAMAASSVSVVGNSLRLKLKKI</sequence>
<evidence type="ECO:0000256" key="5">
    <source>
        <dbReference type="ARBA" id="ARBA00022723"/>
    </source>
</evidence>
<dbReference type="Gene3D" id="3.40.50.1000">
    <property type="entry name" value="HAD superfamily/HAD-like"/>
    <property type="match status" value="1"/>
</dbReference>
<dbReference type="Pfam" id="PF00702">
    <property type="entry name" value="Hydrolase"/>
    <property type="match status" value="1"/>
</dbReference>
<dbReference type="InterPro" id="IPR008250">
    <property type="entry name" value="ATPase_P-typ_transduc_dom_A_sf"/>
</dbReference>
<dbReference type="InterPro" id="IPR044492">
    <property type="entry name" value="P_typ_ATPase_HD_dom"/>
</dbReference>
<dbReference type="STRING" id="1802479.A2Y68_01380"/>
<keyword evidence="4 11" id="KW-0812">Transmembrane</keyword>
<dbReference type="NCBIfam" id="TIGR01525">
    <property type="entry name" value="ATPase-IB_hvy"/>
    <property type="match status" value="1"/>
</dbReference>
<feature type="transmembrane region" description="Helical" evidence="11">
    <location>
        <begin position="187"/>
        <end position="205"/>
    </location>
</feature>
<dbReference type="InterPro" id="IPR023298">
    <property type="entry name" value="ATPase_P-typ_TM_dom_sf"/>
</dbReference>
<dbReference type="Proteomes" id="UP000176778">
    <property type="component" value="Unassembled WGS sequence"/>
</dbReference>
<dbReference type="PROSITE" id="PS01229">
    <property type="entry name" value="COF_2"/>
    <property type="match status" value="1"/>
</dbReference>
<evidence type="ECO:0000259" key="12">
    <source>
        <dbReference type="PROSITE" id="PS50846"/>
    </source>
</evidence>
<keyword evidence="8" id="KW-1278">Translocase</keyword>
<evidence type="ECO:0000256" key="2">
    <source>
        <dbReference type="ARBA" id="ARBA00006024"/>
    </source>
</evidence>
<feature type="transmembrane region" description="Helical" evidence="11">
    <location>
        <begin position="160"/>
        <end position="181"/>
    </location>
</feature>
<dbReference type="InterPro" id="IPR036163">
    <property type="entry name" value="HMA_dom_sf"/>
</dbReference>
<dbReference type="EMBL" id="MGFR01000001">
    <property type="protein sequence ID" value="OGM10080.1"/>
    <property type="molecule type" value="Genomic_DNA"/>
</dbReference>
<dbReference type="InterPro" id="IPR023214">
    <property type="entry name" value="HAD_sf"/>
</dbReference>
<evidence type="ECO:0000313" key="14">
    <source>
        <dbReference type="Proteomes" id="UP000176778"/>
    </source>
</evidence>
<dbReference type="SFLD" id="SFLDG00002">
    <property type="entry name" value="C1.7:_P-type_atpase_like"/>
    <property type="match status" value="1"/>
</dbReference>
<comment type="similarity">
    <text evidence="2 11">Belongs to the cation transport ATPase (P-type) (TC 3.A.3) family. Type IB subfamily.</text>
</comment>
<keyword evidence="3 11" id="KW-1003">Cell membrane</keyword>
<dbReference type="GO" id="GO:0005507">
    <property type="term" value="F:copper ion binding"/>
    <property type="evidence" value="ECO:0007669"/>
    <property type="project" value="TreeGrafter"/>
</dbReference>
<dbReference type="CDD" id="cd02094">
    <property type="entry name" value="P-type_ATPase_Cu-like"/>
    <property type="match status" value="1"/>
</dbReference>
<dbReference type="PANTHER" id="PTHR43520:SF8">
    <property type="entry name" value="P-TYPE CU(+) TRANSPORTER"/>
    <property type="match status" value="1"/>
</dbReference>
<evidence type="ECO:0000256" key="1">
    <source>
        <dbReference type="ARBA" id="ARBA00004651"/>
    </source>
</evidence>
<dbReference type="PROSITE" id="PS50846">
    <property type="entry name" value="HMA_2"/>
    <property type="match status" value="1"/>
</dbReference>
<dbReference type="CDD" id="cd00371">
    <property type="entry name" value="HMA"/>
    <property type="match status" value="1"/>
</dbReference>
<dbReference type="InterPro" id="IPR027256">
    <property type="entry name" value="P-typ_ATPase_IB"/>
</dbReference>
<dbReference type="AlphaFoldDB" id="A0A1F7X4Q4"/>
<keyword evidence="6 11" id="KW-0547">Nucleotide-binding</keyword>
<reference evidence="13 14" key="1">
    <citation type="journal article" date="2016" name="Nat. Commun.">
        <title>Thousands of microbial genomes shed light on interconnected biogeochemical processes in an aquifer system.</title>
        <authorList>
            <person name="Anantharaman K."/>
            <person name="Brown C.T."/>
            <person name="Hug L.A."/>
            <person name="Sharon I."/>
            <person name="Castelle C.J."/>
            <person name="Probst A.J."/>
            <person name="Thomas B.C."/>
            <person name="Singh A."/>
            <person name="Wilkins M.J."/>
            <person name="Karaoz U."/>
            <person name="Brodie E.L."/>
            <person name="Williams K.H."/>
            <person name="Hubbard S.S."/>
            <person name="Banfield J.F."/>
        </authorList>
    </citation>
    <scope>NUCLEOTIDE SEQUENCE [LARGE SCALE GENOMIC DNA]</scope>
</reference>
<feature type="transmembrane region" description="Helical" evidence="11">
    <location>
        <begin position="120"/>
        <end position="139"/>
    </location>
</feature>
<feature type="domain" description="HMA" evidence="12">
    <location>
        <begin position="2"/>
        <end position="68"/>
    </location>
</feature>
<dbReference type="InterPro" id="IPR017969">
    <property type="entry name" value="Heavy-metal-associated_CS"/>
</dbReference>
<protein>
    <submittedName>
        <fullName evidence="13">Copper-translocating P-type ATPase</fullName>
    </submittedName>
</protein>
<keyword evidence="5 11" id="KW-0479">Metal-binding</keyword>
<feature type="transmembrane region" description="Helical" evidence="11">
    <location>
        <begin position="700"/>
        <end position="719"/>
    </location>
</feature>
<dbReference type="PRINTS" id="PR00943">
    <property type="entry name" value="CUATPASE"/>
</dbReference>
<evidence type="ECO:0000256" key="6">
    <source>
        <dbReference type="ARBA" id="ARBA00022741"/>
    </source>
</evidence>
<feature type="transmembrane region" description="Helical" evidence="11">
    <location>
        <begin position="672"/>
        <end position="694"/>
    </location>
</feature>
<evidence type="ECO:0000256" key="7">
    <source>
        <dbReference type="ARBA" id="ARBA00022840"/>
    </source>
</evidence>
<evidence type="ECO:0000256" key="11">
    <source>
        <dbReference type="RuleBase" id="RU362081"/>
    </source>
</evidence>
<evidence type="ECO:0000256" key="9">
    <source>
        <dbReference type="ARBA" id="ARBA00022989"/>
    </source>
</evidence>
<dbReference type="NCBIfam" id="TIGR01511">
    <property type="entry name" value="ATPase-IB1_Cu"/>
    <property type="match status" value="1"/>
</dbReference>
<comment type="subcellular location">
    <subcellularLocation>
        <location evidence="1">Cell membrane</location>
        <topology evidence="1">Multi-pass membrane protein</topology>
    </subcellularLocation>
</comment>
<accession>A0A1F7X4Q4</accession>
<evidence type="ECO:0000313" key="13">
    <source>
        <dbReference type="EMBL" id="OGM10080.1"/>
    </source>
</evidence>
<evidence type="ECO:0000256" key="3">
    <source>
        <dbReference type="ARBA" id="ARBA00022475"/>
    </source>
</evidence>
<dbReference type="Gene3D" id="2.70.150.10">
    <property type="entry name" value="Calcium-transporting ATPase, cytoplasmic transduction domain A"/>
    <property type="match status" value="1"/>
</dbReference>
<dbReference type="PRINTS" id="PR00119">
    <property type="entry name" value="CATATPASE"/>
</dbReference>
<dbReference type="GO" id="GO:0055070">
    <property type="term" value="P:copper ion homeostasis"/>
    <property type="evidence" value="ECO:0007669"/>
    <property type="project" value="TreeGrafter"/>
</dbReference>
<name>A0A1F7X4Q4_9BACT</name>
<evidence type="ECO:0000256" key="10">
    <source>
        <dbReference type="ARBA" id="ARBA00023136"/>
    </source>
</evidence>
<feature type="transmembrane region" description="Helical" evidence="11">
    <location>
        <begin position="342"/>
        <end position="361"/>
    </location>
</feature>
<keyword evidence="9 11" id="KW-1133">Transmembrane helix</keyword>
<dbReference type="Gene3D" id="3.30.70.100">
    <property type="match status" value="1"/>
</dbReference>
<dbReference type="GO" id="GO:0016887">
    <property type="term" value="F:ATP hydrolysis activity"/>
    <property type="evidence" value="ECO:0007669"/>
    <property type="project" value="InterPro"/>
</dbReference>
<dbReference type="InterPro" id="IPR001757">
    <property type="entry name" value="P_typ_ATPase"/>
</dbReference>
<dbReference type="InterPro" id="IPR023299">
    <property type="entry name" value="ATPase_P-typ_cyto_dom_N"/>
</dbReference>
<dbReference type="SUPFAM" id="SSF81665">
    <property type="entry name" value="Calcium ATPase, transmembrane domain M"/>
    <property type="match status" value="1"/>
</dbReference>
<dbReference type="PANTHER" id="PTHR43520">
    <property type="entry name" value="ATP7, ISOFORM B"/>
    <property type="match status" value="1"/>
</dbReference>
<dbReference type="InterPro" id="IPR059000">
    <property type="entry name" value="ATPase_P-type_domA"/>
</dbReference>
<comment type="caution">
    <text evidence="13">The sequence shown here is derived from an EMBL/GenBank/DDBJ whole genome shotgun (WGS) entry which is preliminary data.</text>
</comment>
<dbReference type="PROSITE" id="PS01047">
    <property type="entry name" value="HMA_1"/>
    <property type="match status" value="1"/>
</dbReference>
<keyword evidence="10 11" id="KW-0472">Membrane</keyword>